<dbReference type="STRING" id="215243.A0A0D2C3F5"/>
<name>A0A0D2C3F5_9EURO</name>
<reference evidence="2 3" key="1">
    <citation type="submission" date="2015-01" db="EMBL/GenBank/DDBJ databases">
        <title>The Genome Sequence of Exophiala oligosperma CBS72588.</title>
        <authorList>
            <consortium name="The Broad Institute Genomics Platform"/>
            <person name="Cuomo C."/>
            <person name="de Hoog S."/>
            <person name="Gorbushina A."/>
            <person name="Stielow B."/>
            <person name="Teixiera M."/>
            <person name="Abouelleil A."/>
            <person name="Chapman S.B."/>
            <person name="Priest M."/>
            <person name="Young S.K."/>
            <person name="Wortman J."/>
            <person name="Nusbaum C."/>
            <person name="Birren B."/>
        </authorList>
    </citation>
    <scope>NUCLEOTIDE SEQUENCE [LARGE SCALE GENOMIC DNA]</scope>
    <source>
        <strain evidence="2 3">CBS 72588</strain>
    </source>
</reference>
<gene>
    <name evidence="2" type="ORF">PV06_05330</name>
</gene>
<evidence type="ECO:0000313" key="3">
    <source>
        <dbReference type="Proteomes" id="UP000053342"/>
    </source>
</evidence>
<organism evidence="2 3">
    <name type="scientific">Exophiala oligosperma</name>
    <dbReference type="NCBI Taxonomy" id="215243"/>
    <lineage>
        <taxon>Eukaryota</taxon>
        <taxon>Fungi</taxon>
        <taxon>Dikarya</taxon>
        <taxon>Ascomycota</taxon>
        <taxon>Pezizomycotina</taxon>
        <taxon>Eurotiomycetes</taxon>
        <taxon>Chaetothyriomycetidae</taxon>
        <taxon>Chaetothyriales</taxon>
        <taxon>Herpotrichiellaceae</taxon>
        <taxon>Exophiala</taxon>
    </lineage>
</organism>
<dbReference type="GeneID" id="27357404"/>
<dbReference type="RefSeq" id="XP_016264528.1">
    <property type="nucleotide sequence ID" value="XM_016406322.1"/>
</dbReference>
<dbReference type="Pfam" id="PF20717">
    <property type="entry name" value="DUF6829"/>
    <property type="match status" value="1"/>
</dbReference>
<protein>
    <submittedName>
        <fullName evidence="2">Uncharacterized protein</fullName>
    </submittedName>
</protein>
<keyword evidence="3" id="KW-1185">Reference proteome</keyword>
<evidence type="ECO:0000313" key="2">
    <source>
        <dbReference type="EMBL" id="KIW44312.1"/>
    </source>
</evidence>
<feature type="region of interest" description="Disordered" evidence="1">
    <location>
        <begin position="1"/>
        <end position="21"/>
    </location>
</feature>
<dbReference type="VEuPathDB" id="FungiDB:PV06_05330"/>
<dbReference type="AlphaFoldDB" id="A0A0D2C3F5"/>
<proteinExistence type="predicted"/>
<evidence type="ECO:0000256" key="1">
    <source>
        <dbReference type="SAM" id="MobiDB-lite"/>
    </source>
</evidence>
<sequence length="466" mass="52793">MSGQTPESDPPQQRGLKNTITDGSFWSIPDWELLSLIKSEFPTELQRLHRATFVRDSDAPGPAGPSISEFLYGHDYPEVNRTLLGILALRWLWNDEHDVFVGTQSPQVRLTRESFDWLRKIYTTGLKSAEDVYTLITCMIINDLGKDPQLATDHADKNGVDISNVNHDMILYQAVEAGMIQALDRLSERDKQYVLLGMKLGSNFNFGQLAQAENVPASLTGLVEMRGHDRAFELRFMEQVLDLAGASGHEDWTCAKKMIEPVFQSYRNVYDVAYAIINGHRSLREGYDIILVRRAELLHRLGYRRNLDVKNPADRALMRLFCLSNSSNVQDAEMYFEAFTSGIPEESRRMLISGLNLDGVVQSPAVQTTYLPAMLTKAVRHTLNETKEEKNRVISAMLRYLARCQKVNESSLDQLPKEVTVIERDVRRIIPVLDSDAFKNDPDVLDQEEIPNDQVANMAPDIDSSN</sequence>
<dbReference type="HOGENOM" id="CLU_046299_0_0_1"/>
<dbReference type="InterPro" id="IPR049232">
    <property type="entry name" value="DUF6829"/>
</dbReference>
<dbReference type="EMBL" id="KN847335">
    <property type="protein sequence ID" value="KIW44312.1"/>
    <property type="molecule type" value="Genomic_DNA"/>
</dbReference>
<dbReference type="Proteomes" id="UP000053342">
    <property type="component" value="Unassembled WGS sequence"/>
</dbReference>
<accession>A0A0D2C3F5</accession>
<dbReference type="OrthoDB" id="5295627at2759"/>